<dbReference type="AlphaFoldDB" id="A0AAD9QQJ0"/>
<protein>
    <submittedName>
        <fullName evidence="1">Uncharacterized protein</fullName>
    </submittedName>
</protein>
<reference evidence="1" key="1">
    <citation type="journal article" date="2023" name="G3 (Bethesda)">
        <title>Whole genome assembly and annotation of the endangered Caribbean coral Acropora cervicornis.</title>
        <authorList>
            <person name="Selwyn J.D."/>
            <person name="Vollmer S.V."/>
        </authorList>
    </citation>
    <scope>NUCLEOTIDE SEQUENCE</scope>
    <source>
        <strain evidence="1">K2</strain>
    </source>
</reference>
<dbReference type="EMBL" id="JARQWQ010000020">
    <property type="protein sequence ID" value="KAK2565270.1"/>
    <property type="molecule type" value="Genomic_DNA"/>
</dbReference>
<reference evidence="1" key="2">
    <citation type="journal article" date="2023" name="Science">
        <title>Genomic signatures of disease resistance in endangered staghorn corals.</title>
        <authorList>
            <person name="Vollmer S.V."/>
            <person name="Selwyn J.D."/>
            <person name="Despard B.A."/>
            <person name="Roesel C.L."/>
        </authorList>
    </citation>
    <scope>NUCLEOTIDE SEQUENCE</scope>
    <source>
        <strain evidence="1">K2</strain>
    </source>
</reference>
<name>A0AAD9QQJ0_ACRCE</name>
<gene>
    <name evidence="1" type="ORF">P5673_011225</name>
</gene>
<comment type="caution">
    <text evidence="1">The sequence shown here is derived from an EMBL/GenBank/DDBJ whole genome shotgun (WGS) entry which is preliminary data.</text>
</comment>
<accession>A0AAD9QQJ0</accession>
<evidence type="ECO:0000313" key="2">
    <source>
        <dbReference type="Proteomes" id="UP001249851"/>
    </source>
</evidence>
<organism evidence="1 2">
    <name type="scientific">Acropora cervicornis</name>
    <name type="common">Staghorn coral</name>
    <dbReference type="NCBI Taxonomy" id="6130"/>
    <lineage>
        <taxon>Eukaryota</taxon>
        <taxon>Metazoa</taxon>
        <taxon>Cnidaria</taxon>
        <taxon>Anthozoa</taxon>
        <taxon>Hexacorallia</taxon>
        <taxon>Scleractinia</taxon>
        <taxon>Astrocoeniina</taxon>
        <taxon>Acroporidae</taxon>
        <taxon>Acropora</taxon>
    </lineage>
</organism>
<proteinExistence type="predicted"/>
<keyword evidence="2" id="KW-1185">Reference proteome</keyword>
<dbReference type="Proteomes" id="UP001249851">
    <property type="component" value="Unassembled WGS sequence"/>
</dbReference>
<evidence type="ECO:0000313" key="1">
    <source>
        <dbReference type="EMBL" id="KAK2565270.1"/>
    </source>
</evidence>
<sequence length="30" mass="3526">MNFVFSVSTSAFSLCAFFLQPKCQRQLLRR</sequence>